<dbReference type="Proteomes" id="UP000078240">
    <property type="component" value="Unassembled WGS sequence"/>
</dbReference>
<reference evidence="1 2" key="1">
    <citation type="submission" date="2016-01" db="EMBL/GenBank/DDBJ databases">
        <title>Biosynthesis of antibiotic leucinostatins and their inhibition on Phytophthora in bio-control Purpureocillium lilacinum.</title>
        <authorList>
            <person name="Wang G."/>
            <person name="Liu Z."/>
            <person name="Lin R."/>
            <person name="Li E."/>
            <person name="Mao Z."/>
            <person name="Ling J."/>
            <person name="Yin W."/>
            <person name="Xie B."/>
        </authorList>
    </citation>
    <scope>NUCLEOTIDE SEQUENCE [LARGE SCALE GENOMIC DNA]</scope>
    <source>
        <strain evidence="1">PLBJ-1</strain>
    </source>
</reference>
<proteinExistence type="predicted"/>
<protein>
    <submittedName>
        <fullName evidence="1">Uncharacterized protein</fullName>
    </submittedName>
</protein>
<evidence type="ECO:0000313" key="2">
    <source>
        <dbReference type="Proteomes" id="UP000078240"/>
    </source>
</evidence>
<dbReference type="AlphaFoldDB" id="A0A179FFI8"/>
<sequence>MKDFGEFDFISKASHDHAAGPWEMSRTVGTKPWAGPLMGPAIGHANDDKTMRRRDEIVACWAICDHRHAILTAYPSVSTFLFSAIPLPTWLG</sequence>
<name>A0A179FFI8_PURLI</name>
<organism evidence="1 2">
    <name type="scientific">Purpureocillium lilacinum</name>
    <name type="common">Paecilomyces lilacinus</name>
    <dbReference type="NCBI Taxonomy" id="33203"/>
    <lineage>
        <taxon>Eukaryota</taxon>
        <taxon>Fungi</taxon>
        <taxon>Dikarya</taxon>
        <taxon>Ascomycota</taxon>
        <taxon>Pezizomycotina</taxon>
        <taxon>Sordariomycetes</taxon>
        <taxon>Hypocreomycetidae</taxon>
        <taxon>Hypocreales</taxon>
        <taxon>Ophiocordycipitaceae</taxon>
        <taxon>Purpureocillium</taxon>
    </lineage>
</organism>
<comment type="caution">
    <text evidence="1">The sequence shown here is derived from an EMBL/GenBank/DDBJ whole genome shotgun (WGS) entry which is preliminary data.</text>
</comment>
<dbReference type="EMBL" id="LSBH01000019">
    <property type="protein sequence ID" value="OAQ63809.1"/>
    <property type="molecule type" value="Genomic_DNA"/>
</dbReference>
<accession>A0A179FFI8</accession>
<gene>
    <name evidence="1" type="ORF">VFPBJ_11321</name>
</gene>
<evidence type="ECO:0000313" key="1">
    <source>
        <dbReference type="EMBL" id="OAQ63809.1"/>
    </source>
</evidence>